<sequence length="1680" mass="188330">MVQSLGAQAFLSRIEALPGGPGVSLDEALKPSLEDEVELRRLFAADRSNQRLSDPYVGLVDVFAAPASIRTTRARVVKDNQEGDLNAKYVMPLTSENRRKEGEPCMVADLAEFKKNWGVLTEGSLSQLVDWNNVVAAGGSVLACLTVLAEGDKVSKKAMRKFYHATAYPTSDLDLFLWGLTPLQAEKKIIMIYEAVRDSVPWDVTCIRTKHTITLYSQYPYRSIQIVLRLYKSPAEILAGFDIDAPCCAYDGERVWANPRAIIAMMRQCNTIDVTRRSPSYEVRLSKYAKRGFEVYVPTLIFERSIVKIGGLARLLVLERLGSIDERQTYLKNRNVLRGRPLSSQRPQKMKERHPNDLKAMKDMEKLEVNDYDVGSLHIPYGPSWDARRIDRLIYQTQPSIQRIKTVGCIVILLSLEQCKNNCPEPIDDAERELQVKEDQVYIRGRISFIEENPGRQRMTGSFNPIDVGEWSAQVYIGHTERFFTANATHDRARVSQMIKEGTDVNRRDHIGRSPLQFAIICKAAEIACDLVDAGARMIARLVDGRTSLHLAVQFNQGMIVRKLLERSALNKERSCARGEPGDEDEDETCAPDIFDINTPDWDFGLPPLAYAVLFASLDVLEDLIAAGADVKSLIQHPGPDHGAATRSSRRRHCCRAAKHCQTRPFKLSHVYPLTLTALRLDEGEACKIAESLILAGASSSAVDNKYCTVFVRIVASRKVQLVLTVLRCDPNANAVVNFPVFQGIEVMFPLMMAIHERQYSMVVALLAYGARVVPLEDDITKAVAIRPSKETKNVSGYRNTDFLAQTIMPLETALVMNDDIIHLLVSLGADVNRRTMHTMPGYTREEHRRSLLDWIDFGVQWITEEIDRINAECVALELVDFSEVTSWKNFALLAIQVARQRTRCSDQLDRRKDELKSTKIIKEYLEDVRRTFISAGAKTWAEILDKPGLPEGGPIQPVKPVNVRYIPPKQGDFVTLVSSSAVPTHVVPLYHELFEACFNGDDDKIQTICLPPEGSIYSSSPLQIAVQFRNPDDLSLTGLTPFTVAVERRNWKTARLILAISVAQYKRQEDNVEFSLAVTGLDNVGDNSNESKVTVDSVNEKFFVDIAKCPSAVQCNAKPEDFFFSSSYSLHKITNKAPDTVMSKAIKQDDLEIFVKLLDMGTRISLPVPFGYRILNDLIAYDRHEMLDAFIRNTGQGLDPNVVKSEGKVRVPIHDENKLYLGLNVHGKKQIDLARKNYSNFLFEPPIFPLLWKALGQGAVKIVDYLAGDRPCAAYRSYSMSHNNELAEMLRGINNLKERLPLWLGWSINSLGESPLTATVLHGKVDAIKVLFVKRKQLMMEALHKRYKVGNLDLLQLAVRAYGAVEVDLLDFLLEKGFSPLETDDQGNGIYHILCMRRKIDLLGHLLKKLPSDVNEMLVQKQTKERQQTPLHIAVESGSVNAVQLLLAFSPIANTIRDGDGSLPLHVAVRKVFPKITSLLINSLPSTIFMEDGMGSTASESIQIKDRIKQISALNQLPQPQSLHFNGVASGPPRFQLSHLEKEIPALTQTIDLLLKEGRLKTNTELEKELLRFADKMEGHMRRLQQEPAQMSALEEKQDEHPVDSADMETTLKVVKAAVEKGGSKRELVHLNDVRQSVECSLRKSLKSQPKAIPVDDASKGDKEVKVMASSFVKARAQV</sequence>
<dbReference type="Pfam" id="PF12796">
    <property type="entry name" value="Ank_2"/>
    <property type="match status" value="1"/>
</dbReference>
<evidence type="ECO:0000256" key="3">
    <source>
        <dbReference type="PROSITE-ProRule" id="PRU00023"/>
    </source>
</evidence>
<dbReference type="InterPro" id="IPR036770">
    <property type="entry name" value="Ankyrin_rpt-contain_sf"/>
</dbReference>
<dbReference type="InterPro" id="IPR002110">
    <property type="entry name" value="Ankyrin_rpt"/>
</dbReference>
<dbReference type="PROSITE" id="PS50088">
    <property type="entry name" value="ANK_REPEAT"/>
    <property type="match status" value="2"/>
</dbReference>
<dbReference type="STRING" id="703135.A0A2A9N9C1"/>
<organism evidence="4 5">
    <name type="scientific">Amanita thiersii Skay4041</name>
    <dbReference type="NCBI Taxonomy" id="703135"/>
    <lineage>
        <taxon>Eukaryota</taxon>
        <taxon>Fungi</taxon>
        <taxon>Dikarya</taxon>
        <taxon>Basidiomycota</taxon>
        <taxon>Agaricomycotina</taxon>
        <taxon>Agaricomycetes</taxon>
        <taxon>Agaricomycetidae</taxon>
        <taxon>Agaricales</taxon>
        <taxon>Pluteineae</taxon>
        <taxon>Amanitaceae</taxon>
        <taxon>Amanita</taxon>
    </lineage>
</organism>
<accession>A0A2A9N9C1</accession>
<evidence type="ECO:0008006" key="6">
    <source>
        <dbReference type="Google" id="ProtNLM"/>
    </source>
</evidence>
<keyword evidence="2 3" id="KW-0040">ANK repeat</keyword>
<evidence type="ECO:0000256" key="1">
    <source>
        <dbReference type="ARBA" id="ARBA00022737"/>
    </source>
</evidence>
<dbReference type="SMART" id="SM00248">
    <property type="entry name" value="ANK"/>
    <property type="match status" value="11"/>
</dbReference>
<dbReference type="Proteomes" id="UP000242287">
    <property type="component" value="Unassembled WGS sequence"/>
</dbReference>
<evidence type="ECO:0000313" key="4">
    <source>
        <dbReference type="EMBL" id="PFH47159.1"/>
    </source>
</evidence>
<evidence type="ECO:0000313" key="5">
    <source>
        <dbReference type="Proteomes" id="UP000242287"/>
    </source>
</evidence>
<keyword evidence="5" id="KW-1185">Reference proteome</keyword>
<protein>
    <recommendedName>
        <fullName evidence="6">Ankyrin repeat protein</fullName>
    </recommendedName>
</protein>
<feature type="repeat" description="ANK" evidence="3">
    <location>
        <begin position="1427"/>
        <end position="1448"/>
    </location>
</feature>
<dbReference type="PROSITE" id="PS50297">
    <property type="entry name" value="ANK_REP_REGION"/>
    <property type="match status" value="2"/>
</dbReference>
<proteinExistence type="predicted"/>
<keyword evidence="1" id="KW-0677">Repeat</keyword>
<dbReference type="Gene3D" id="1.25.40.20">
    <property type="entry name" value="Ankyrin repeat-containing domain"/>
    <property type="match status" value="3"/>
</dbReference>
<name>A0A2A9N9C1_9AGAR</name>
<dbReference type="EMBL" id="KZ302130">
    <property type="protein sequence ID" value="PFH47159.1"/>
    <property type="molecule type" value="Genomic_DNA"/>
</dbReference>
<dbReference type="PANTHER" id="PTHR24198">
    <property type="entry name" value="ANKYRIN REPEAT AND PROTEIN KINASE DOMAIN-CONTAINING PROTEIN"/>
    <property type="match status" value="1"/>
</dbReference>
<gene>
    <name evidence="4" type="ORF">AMATHDRAFT_7033</name>
</gene>
<evidence type="ECO:0000256" key="2">
    <source>
        <dbReference type="ARBA" id="ARBA00023043"/>
    </source>
</evidence>
<reference evidence="4 5" key="1">
    <citation type="submission" date="2014-02" db="EMBL/GenBank/DDBJ databases">
        <title>Transposable element dynamics among asymbiotic and ectomycorrhizal Amanita fungi.</title>
        <authorList>
            <consortium name="DOE Joint Genome Institute"/>
            <person name="Hess J."/>
            <person name="Skrede I."/>
            <person name="Wolfe B."/>
            <person name="LaButti K."/>
            <person name="Ohm R.A."/>
            <person name="Grigoriev I.V."/>
            <person name="Pringle A."/>
        </authorList>
    </citation>
    <scope>NUCLEOTIDE SEQUENCE [LARGE SCALE GENOMIC DNA]</scope>
    <source>
        <strain evidence="4 5">SKay4041</strain>
    </source>
</reference>
<dbReference type="SUPFAM" id="SSF48403">
    <property type="entry name" value="Ankyrin repeat"/>
    <property type="match status" value="3"/>
</dbReference>
<dbReference type="PANTHER" id="PTHR24198:SF165">
    <property type="entry name" value="ANKYRIN REPEAT-CONTAINING PROTEIN-RELATED"/>
    <property type="match status" value="1"/>
</dbReference>
<dbReference type="OrthoDB" id="539213at2759"/>
<feature type="repeat" description="ANK" evidence="3">
    <location>
        <begin position="544"/>
        <end position="569"/>
    </location>
</feature>